<reference evidence="2" key="1">
    <citation type="submission" date="2020-12" db="EMBL/GenBank/DDBJ databases">
        <authorList>
            <person name="Iha C."/>
        </authorList>
    </citation>
    <scope>NUCLEOTIDE SEQUENCE</scope>
</reference>
<organism evidence="2 3">
    <name type="scientific">Ostreobium quekettii</name>
    <dbReference type="NCBI Taxonomy" id="121088"/>
    <lineage>
        <taxon>Eukaryota</taxon>
        <taxon>Viridiplantae</taxon>
        <taxon>Chlorophyta</taxon>
        <taxon>core chlorophytes</taxon>
        <taxon>Ulvophyceae</taxon>
        <taxon>TCBD clade</taxon>
        <taxon>Bryopsidales</taxon>
        <taxon>Ostreobineae</taxon>
        <taxon>Ostreobiaceae</taxon>
        <taxon>Ostreobium</taxon>
    </lineage>
</organism>
<evidence type="ECO:0000313" key="2">
    <source>
        <dbReference type="EMBL" id="CAD7695679.1"/>
    </source>
</evidence>
<accession>A0A8S1IL65</accession>
<protein>
    <submittedName>
        <fullName evidence="2">Uncharacterized protein</fullName>
    </submittedName>
</protein>
<sequence>MGKNQAYKAMQRAKHATTADGHLEAEDGSVDASFHTPLWHAARVAALKVQRIPWEEWKKKMKEDEEGKSKVRDEEERVMREYRAQLDADREARLGTTALATEPKTKKRKRSEKDRERKKSRKKDKKERKVGAYPMQTLPTCSDVCVEP</sequence>
<feature type="compositionally biased region" description="Basic and acidic residues" evidence="1">
    <location>
        <begin position="84"/>
        <end position="93"/>
    </location>
</feature>
<keyword evidence="3" id="KW-1185">Reference proteome</keyword>
<feature type="region of interest" description="Disordered" evidence="1">
    <location>
        <begin position="84"/>
        <end position="148"/>
    </location>
</feature>
<dbReference type="PANTHER" id="PTHR36021">
    <property type="entry name" value="COREPRESSOR"/>
    <property type="match status" value="1"/>
</dbReference>
<dbReference type="Proteomes" id="UP000708148">
    <property type="component" value="Unassembled WGS sequence"/>
</dbReference>
<evidence type="ECO:0000313" key="3">
    <source>
        <dbReference type="Proteomes" id="UP000708148"/>
    </source>
</evidence>
<dbReference type="PANTHER" id="PTHR36021:SF1">
    <property type="entry name" value="COREPRESSOR"/>
    <property type="match status" value="1"/>
</dbReference>
<dbReference type="EMBL" id="CAJHUC010000375">
    <property type="protein sequence ID" value="CAD7695679.1"/>
    <property type="molecule type" value="Genomic_DNA"/>
</dbReference>
<evidence type="ECO:0000256" key="1">
    <source>
        <dbReference type="SAM" id="MobiDB-lite"/>
    </source>
</evidence>
<name>A0A8S1IL65_9CHLO</name>
<dbReference type="OrthoDB" id="514689at2759"/>
<feature type="compositionally biased region" description="Basic residues" evidence="1">
    <location>
        <begin position="118"/>
        <end position="128"/>
    </location>
</feature>
<gene>
    <name evidence="2" type="ORF">OSTQU699_LOCUS1040</name>
</gene>
<comment type="caution">
    <text evidence="2">The sequence shown here is derived from an EMBL/GenBank/DDBJ whole genome shotgun (WGS) entry which is preliminary data.</text>
</comment>
<feature type="region of interest" description="Disordered" evidence="1">
    <location>
        <begin position="1"/>
        <end position="24"/>
    </location>
</feature>
<proteinExistence type="predicted"/>
<dbReference type="AlphaFoldDB" id="A0A8S1IL65"/>